<name>A0A233VEG5_FINMA</name>
<dbReference type="Proteomes" id="UP000215546">
    <property type="component" value="Unassembled WGS sequence"/>
</dbReference>
<evidence type="ECO:0000313" key="4">
    <source>
        <dbReference type="Proteomes" id="UP000215546"/>
    </source>
</evidence>
<proteinExistence type="predicted"/>
<sequence length="400" mass="43393">VKYVADDSLDFEEKVVDKAPVDGEKEVTTVSQPGEKDKVTEEVTKEPVDGVTKVGNKKVETKTNDDGSTTTTTTIYEVNPETGELINPTTTTVTTPAEEYQAIFNGNGGTPTTQKITVKDGEVVSGVEKPTREGYKFVKWVKLGTDKELDLSKPLSKDILGGEKSVIFTAVWGKVEEETPAEEYQAIFNGNGGTPTTQKVTVKDGEVVSGVTEPTREGYKFVKWVKLGTNEEIDLSKPFSKDILGGEKSVIFTAVWEKVEEETPAEEYQAIFNGNGGTPTTQKITVKDGEVISGVTKPTREGYKFVKWVKLGTNEEIDLSKPFSKDILGGENSVIFTAVWEKVVSEDTQAPTIDAGNITAVEGQPIPPVLVDVDDVNATVTVEGLPEGLKYNPETKQIEG</sequence>
<dbReference type="EMBL" id="NDYE01000032">
    <property type="protein sequence ID" value="OXZ30779.1"/>
    <property type="molecule type" value="Genomic_DNA"/>
</dbReference>
<organism evidence="3 4">
    <name type="scientific">Finegoldia magna</name>
    <name type="common">Peptostreptococcus magnus</name>
    <dbReference type="NCBI Taxonomy" id="1260"/>
    <lineage>
        <taxon>Bacteria</taxon>
        <taxon>Bacillati</taxon>
        <taxon>Bacillota</taxon>
        <taxon>Tissierellia</taxon>
        <taxon>Tissierellales</taxon>
        <taxon>Peptoniphilaceae</taxon>
        <taxon>Finegoldia</taxon>
    </lineage>
</organism>
<evidence type="ECO:0000256" key="1">
    <source>
        <dbReference type="ARBA" id="ARBA00004196"/>
    </source>
</evidence>
<dbReference type="Gene3D" id="2.60.40.10">
    <property type="entry name" value="Immunoglobulins"/>
    <property type="match status" value="1"/>
</dbReference>
<dbReference type="Pfam" id="PF09479">
    <property type="entry name" value="Flg_new"/>
    <property type="match status" value="3"/>
</dbReference>
<dbReference type="InterPro" id="IPR013378">
    <property type="entry name" value="InlB-like_B-rpt"/>
</dbReference>
<feature type="non-terminal residue" evidence="3">
    <location>
        <position position="1"/>
    </location>
</feature>
<dbReference type="AlphaFoldDB" id="A0A233VEG5"/>
<dbReference type="InterPro" id="IPR013783">
    <property type="entry name" value="Ig-like_fold"/>
</dbReference>
<dbReference type="RefSeq" id="WP_192867049.1">
    <property type="nucleotide sequence ID" value="NZ_NDYE01000032.1"/>
</dbReference>
<accession>A0A233VEG5</accession>
<dbReference type="GO" id="GO:0030313">
    <property type="term" value="C:cell envelope"/>
    <property type="evidence" value="ECO:0007669"/>
    <property type="project" value="UniProtKB-SubCell"/>
</dbReference>
<gene>
    <name evidence="3" type="ORF">B9N55_09500</name>
</gene>
<dbReference type="Gene3D" id="2.60.40.4270">
    <property type="entry name" value="Listeria-Bacteroides repeat domain"/>
    <property type="match status" value="3"/>
</dbReference>
<comment type="caution">
    <text evidence="3">The sequence shown here is derived from an EMBL/GenBank/DDBJ whole genome shotgun (WGS) entry which is preliminary data.</text>
</comment>
<dbReference type="InterPro" id="IPR042229">
    <property type="entry name" value="Listeria/Bacterioides_rpt_sf"/>
</dbReference>
<evidence type="ECO:0000313" key="3">
    <source>
        <dbReference type="EMBL" id="OXZ30779.1"/>
    </source>
</evidence>
<feature type="region of interest" description="Disordered" evidence="2">
    <location>
        <begin position="22"/>
        <end position="49"/>
    </location>
</feature>
<comment type="subcellular location">
    <subcellularLocation>
        <location evidence="1">Cell envelope</location>
    </subcellularLocation>
</comment>
<dbReference type="Gene3D" id="2.20.230.10">
    <property type="entry name" value="Resuscitation-promoting factor rpfb"/>
    <property type="match status" value="1"/>
</dbReference>
<feature type="compositionally biased region" description="Basic and acidic residues" evidence="2">
    <location>
        <begin position="34"/>
        <end position="48"/>
    </location>
</feature>
<evidence type="ECO:0000256" key="2">
    <source>
        <dbReference type="SAM" id="MobiDB-lite"/>
    </source>
</evidence>
<feature type="non-terminal residue" evidence="3">
    <location>
        <position position="400"/>
    </location>
</feature>
<reference evidence="4" key="1">
    <citation type="submission" date="2017-04" db="EMBL/GenBank/DDBJ databases">
        <title>Finegoldia magna isolated from orthopedic joint implant-associated infections.</title>
        <authorList>
            <person name="Bjorklund S."/>
            <person name="Bruggemann H."/>
            <person name="Jensen A."/>
            <person name="Hellmark B."/>
            <person name="Soderquist B."/>
        </authorList>
    </citation>
    <scope>NUCLEOTIDE SEQUENCE [LARGE SCALE GENOMIC DNA]</scope>
    <source>
        <strain evidence="4">12T273</strain>
    </source>
</reference>
<protein>
    <submittedName>
        <fullName evidence="3">Uncharacterized protein</fullName>
    </submittedName>
</protein>